<dbReference type="InterPro" id="IPR008995">
    <property type="entry name" value="Mo/tungstate-bd_C_term_dom"/>
</dbReference>
<dbReference type="InterPro" id="IPR003439">
    <property type="entry name" value="ABC_transporter-like_ATP-bd"/>
</dbReference>
<dbReference type="PROSITE" id="PS00211">
    <property type="entry name" value="ABC_TRANSPORTER_1"/>
    <property type="match status" value="1"/>
</dbReference>
<organism evidence="8 9">
    <name type="scientific">Entotheonella factor</name>
    <dbReference type="NCBI Taxonomy" id="1429438"/>
    <lineage>
        <taxon>Bacteria</taxon>
        <taxon>Pseudomonadati</taxon>
        <taxon>Nitrospinota/Tectimicrobiota group</taxon>
        <taxon>Candidatus Tectimicrobiota</taxon>
        <taxon>Candidatus Entotheonellia</taxon>
        <taxon>Candidatus Entotheonellales</taxon>
        <taxon>Candidatus Entotheonellaceae</taxon>
        <taxon>Candidatus Entotheonella</taxon>
    </lineage>
</organism>
<dbReference type="Gene3D" id="3.40.50.300">
    <property type="entry name" value="P-loop containing nucleotide triphosphate hydrolases"/>
    <property type="match status" value="1"/>
</dbReference>
<dbReference type="SUPFAM" id="SSF52540">
    <property type="entry name" value="P-loop containing nucleoside triphosphate hydrolases"/>
    <property type="match status" value="1"/>
</dbReference>
<dbReference type="AlphaFoldDB" id="W4LHM7"/>
<protein>
    <recommendedName>
        <fullName evidence="7">ABC transporter domain-containing protein</fullName>
    </recommendedName>
</protein>
<keyword evidence="5" id="KW-1278">Translocase</keyword>
<dbReference type="InterPro" id="IPR040582">
    <property type="entry name" value="OB_MalK-like"/>
</dbReference>
<dbReference type="InterPro" id="IPR017871">
    <property type="entry name" value="ABC_transporter-like_CS"/>
</dbReference>
<dbReference type="InterPro" id="IPR015855">
    <property type="entry name" value="ABC_transpr_MalK-like"/>
</dbReference>
<keyword evidence="4" id="KW-0067">ATP-binding</keyword>
<comment type="caution">
    <text evidence="8">The sequence shown here is derived from an EMBL/GenBank/DDBJ whole genome shotgun (WGS) entry which is preliminary data.</text>
</comment>
<gene>
    <name evidence="8" type="ORF">ETSY1_22735</name>
</gene>
<reference evidence="8 9" key="1">
    <citation type="journal article" date="2014" name="Nature">
        <title>An environmental bacterial taxon with a large and distinct metabolic repertoire.</title>
        <authorList>
            <person name="Wilson M.C."/>
            <person name="Mori T."/>
            <person name="Ruckert C."/>
            <person name="Uria A.R."/>
            <person name="Helf M.J."/>
            <person name="Takada K."/>
            <person name="Gernert C."/>
            <person name="Steffens U.A."/>
            <person name="Heycke N."/>
            <person name="Schmitt S."/>
            <person name="Rinke C."/>
            <person name="Helfrich E.J."/>
            <person name="Brachmann A.O."/>
            <person name="Gurgui C."/>
            <person name="Wakimoto T."/>
            <person name="Kracht M."/>
            <person name="Crusemann M."/>
            <person name="Hentschel U."/>
            <person name="Abe I."/>
            <person name="Matsunaga S."/>
            <person name="Kalinowski J."/>
            <person name="Takeyama H."/>
            <person name="Piel J."/>
        </authorList>
    </citation>
    <scope>NUCLEOTIDE SEQUENCE [LARGE SCALE GENOMIC DNA]</scope>
    <source>
        <strain evidence="9">TSY1</strain>
    </source>
</reference>
<keyword evidence="9" id="KW-1185">Reference proteome</keyword>
<dbReference type="PANTHER" id="PTHR43875:SF15">
    <property type="entry name" value="TREHALOSE IMPORT ATP-BINDING PROTEIN SUGC"/>
    <property type="match status" value="1"/>
</dbReference>
<dbReference type="SMART" id="SM00382">
    <property type="entry name" value="AAA"/>
    <property type="match status" value="1"/>
</dbReference>
<evidence type="ECO:0000256" key="4">
    <source>
        <dbReference type="ARBA" id="ARBA00022840"/>
    </source>
</evidence>
<dbReference type="Pfam" id="PF00005">
    <property type="entry name" value="ABC_tran"/>
    <property type="match status" value="1"/>
</dbReference>
<dbReference type="InterPro" id="IPR003593">
    <property type="entry name" value="AAA+_ATPase"/>
</dbReference>
<evidence type="ECO:0000313" key="9">
    <source>
        <dbReference type="Proteomes" id="UP000019141"/>
    </source>
</evidence>
<evidence type="ECO:0000256" key="1">
    <source>
        <dbReference type="ARBA" id="ARBA00022448"/>
    </source>
</evidence>
<keyword evidence="3" id="KW-0547">Nucleotide-binding</keyword>
<name>W4LHM7_ENTF1</name>
<dbReference type="Pfam" id="PF17912">
    <property type="entry name" value="OB_MalK"/>
    <property type="match status" value="1"/>
</dbReference>
<dbReference type="PATRIC" id="fig|1429438.4.peg.4381"/>
<dbReference type="SUPFAM" id="SSF50331">
    <property type="entry name" value="MOP-like"/>
    <property type="match status" value="1"/>
</dbReference>
<dbReference type="CDD" id="cd03301">
    <property type="entry name" value="ABC_MalK_N"/>
    <property type="match status" value="1"/>
</dbReference>
<feature type="domain" description="ABC transporter" evidence="7">
    <location>
        <begin position="4"/>
        <end position="235"/>
    </location>
</feature>
<dbReference type="PANTHER" id="PTHR43875">
    <property type="entry name" value="MALTODEXTRIN IMPORT ATP-BINDING PROTEIN MSMX"/>
    <property type="match status" value="1"/>
</dbReference>
<dbReference type="GO" id="GO:0008643">
    <property type="term" value="P:carbohydrate transport"/>
    <property type="evidence" value="ECO:0007669"/>
    <property type="project" value="InterPro"/>
</dbReference>
<dbReference type="HOGENOM" id="CLU_000604_1_1_7"/>
<keyword evidence="2" id="KW-1003">Cell membrane</keyword>
<dbReference type="Gene3D" id="2.40.50.100">
    <property type="match status" value="1"/>
</dbReference>
<dbReference type="InterPro" id="IPR012340">
    <property type="entry name" value="NA-bd_OB-fold"/>
</dbReference>
<evidence type="ECO:0000256" key="5">
    <source>
        <dbReference type="ARBA" id="ARBA00022967"/>
    </source>
</evidence>
<dbReference type="PROSITE" id="PS50893">
    <property type="entry name" value="ABC_TRANSPORTER_2"/>
    <property type="match status" value="1"/>
</dbReference>
<keyword evidence="1" id="KW-0813">Transport</keyword>
<dbReference type="Proteomes" id="UP000019141">
    <property type="component" value="Unassembled WGS sequence"/>
</dbReference>
<evidence type="ECO:0000256" key="3">
    <source>
        <dbReference type="ARBA" id="ARBA00022741"/>
    </source>
</evidence>
<evidence type="ECO:0000313" key="8">
    <source>
        <dbReference type="EMBL" id="ETW97414.1"/>
    </source>
</evidence>
<evidence type="ECO:0000256" key="2">
    <source>
        <dbReference type="ARBA" id="ARBA00022475"/>
    </source>
</evidence>
<dbReference type="Gene3D" id="2.40.50.140">
    <property type="entry name" value="Nucleic acid-binding proteins"/>
    <property type="match status" value="1"/>
</dbReference>
<proteinExistence type="predicted"/>
<dbReference type="EMBL" id="AZHW01000669">
    <property type="protein sequence ID" value="ETW97414.1"/>
    <property type="molecule type" value="Genomic_DNA"/>
</dbReference>
<dbReference type="GO" id="GO:0140359">
    <property type="term" value="F:ABC-type transporter activity"/>
    <property type="evidence" value="ECO:0007669"/>
    <property type="project" value="InterPro"/>
</dbReference>
<evidence type="ECO:0000259" key="7">
    <source>
        <dbReference type="PROSITE" id="PS50893"/>
    </source>
</evidence>
<sequence length="356" mass="39716">MARIELQHLRKIFGESIEAVKDLSLTIEEGEFLVLVGPSGCGKTTTLRMIAGFEEPTAGEILMDGRPVTDLDPGQRNLGMVFQNLALFPHKTVAQNIEFGPRMKKVDRAIRRKRVEEVAAMLQIVHLLDKLPSQCSGGEAQRVALARTLITEPAAFLLDEPLSNLDAKLRRETRAEIDRLHQELEKTFIYVTHDQEEAMTLADRIVVMRGGLIEQVGTPLDIYHEPVSYFVADFFGSPSMNLIQGAIEPRPHGVCFRAPSLTLELGPEFAHLKPAPMTLGIRPEHLHVEPHGGDLQANLRLVEPLGKDTLLYFDHGGDKPLIVIVEGTETFRTSARLGLTFDVQRLYFFDASGQRQ</sequence>
<evidence type="ECO:0000256" key="6">
    <source>
        <dbReference type="ARBA" id="ARBA00023136"/>
    </source>
</evidence>
<dbReference type="GO" id="GO:0005524">
    <property type="term" value="F:ATP binding"/>
    <property type="evidence" value="ECO:0007669"/>
    <property type="project" value="UniProtKB-KW"/>
</dbReference>
<dbReference type="InterPro" id="IPR047641">
    <property type="entry name" value="ABC_transpr_MalK/UgpC-like"/>
</dbReference>
<dbReference type="GO" id="GO:0055052">
    <property type="term" value="C:ATP-binding cassette (ABC) transporter complex, substrate-binding subunit-containing"/>
    <property type="evidence" value="ECO:0007669"/>
    <property type="project" value="TreeGrafter"/>
</dbReference>
<accession>W4LHM7</accession>
<keyword evidence="6" id="KW-0472">Membrane</keyword>
<dbReference type="InterPro" id="IPR027417">
    <property type="entry name" value="P-loop_NTPase"/>
</dbReference>
<dbReference type="FunFam" id="3.40.50.300:FF:000042">
    <property type="entry name" value="Maltose/maltodextrin ABC transporter, ATP-binding protein"/>
    <property type="match status" value="1"/>
</dbReference>
<dbReference type="GO" id="GO:0016887">
    <property type="term" value="F:ATP hydrolysis activity"/>
    <property type="evidence" value="ECO:0007669"/>
    <property type="project" value="InterPro"/>
</dbReference>